<keyword evidence="4" id="KW-1185">Reference proteome</keyword>
<organism evidence="3 4">
    <name type="scientific">Phytophthora kernoviae</name>
    <dbReference type="NCBI Taxonomy" id="325452"/>
    <lineage>
        <taxon>Eukaryota</taxon>
        <taxon>Sar</taxon>
        <taxon>Stramenopiles</taxon>
        <taxon>Oomycota</taxon>
        <taxon>Peronosporomycetes</taxon>
        <taxon>Peronosporales</taxon>
        <taxon>Peronosporaceae</taxon>
        <taxon>Phytophthora</taxon>
    </lineage>
</organism>
<comment type="caution">
    <text evidence="3">The sequence shown here is derived from an EMBL/GenBank/DDBJ whole genome shotgun (WGS) entry which is preliminary data.</text>
</comment>
<sequence length="775" mass="87873">MQTEGRLKVAAGERTAELQKLRYEIDETRRKRLNALAAEKEMLKDIREADEDITRAQAAITQLKSLAADLKSDIAGADQEFDTEKQAYRLERQRLLVELEEITKSEKQGLPDSSAPVVHLSKSSVFHNIARRKKNVRSSKWKRVSMEQKIVSFEQKKLLLDRVVEETNVKNMSEFIQKYNNQERIKAEVFARIEVQTATNASLNESIAQLTEDIGRLSGAGDSSGVDEPSELQELLDTDDAHIKRWMKDADIFTEAVKTLRGPIFDLYKEFFPDERAEDVLESTTSRELGTMRRIGAIEERIMQFVMAKILEETGPASTPNNSDTLKRLRQYQGRREQHPKESKKSTRNSNNKAKTPPKPPRKKKVRSCSITDYFSTPERDTKRRRSTGAAMTLNTPPIVKHDALKPWTPSETINSSMNASLVFDMVTSLSTNDPGVAIATLRSIVVLGKEYPSDLLYTELIERIQSPEAVAYSDAVAIYAALVFVFDKAASCSCAVTFPNQWDPLNTALQEVSGNGSVGDDGKPKQDESWRRNLLVMQFYIYCFQQDFHACRSRYQRMEEKVWVYRTRLFSLLQSDSMPLSAKARAKARTITKVRNNKLMLQAIGWVLELWKRVYDADAKPKRKNKNSDKNEGTSLFLQQEGETACLAAVRLIEMLFLCTDQPVNALQRVQAGLVELSQPTRVKFSQTLQSPALRTQLAATMIGLSNKSRSKETEWYECNALGRVMQAMNPDTSGDVAHTEGYSWSHFDSFINLKPGSSLTKLLQEVSSMQQQR</sequence>
<accession>A0A421GYF2</accession>
<evidence type="ECO:0000256" key="1">
    <source>
        <dbReference type="SAM" id="Coils"/>
    </source>
</evidence>
<keyword evidence="1" id="KW-0175">Coiled coil</keyword>
<proteinExistence type="predicted"/>
<feature type="compositionally biased region" description="Basic and acidic residues" evidence="2">
    <location>
        <begin position="334"/>
        <end position="345"/>
    </location>
</feature>
<evidence type="ECO:0000256" key="2">
    <source>
        <dbReference type="SAM" id="MobiDB-lite"/>
    </source>
</evidence>
<dbReference type="Proteomes" id="UP000285624">
    <property type="component" value="Unassembled WGS sequence"/>
</dbReference>
<evidence type="ECO:0000313" key="4">
    <source>
        <dbReference type="Proteomes" id="UP000285624"/>
    </source>
</evidence>
<protein>
    <submittedName>
        <fullName evidence="3">Uncharacterized protein</fullName>
    </submittedName>
</protein>
<dbReference type="AlphaFoldDB" id="A0A421GYF2"/>
<feature type="region of interest" description="Disordered" evidence="2">
    <location>
        <begin position="331"/>
        <end position="390"/>
    </location>
</feature>
<reference evidence="3 4" key="1">
    <citation type="journal article" date="2019" name="Mol. Plant Pathol.">
        <title>Genome sequencing of oomycete isolates from Chile supports the New Zealand origin of Phytophthora kernoviae and makes available the first Nothophytophthora sp. genome.</title>
        <authorList>
            <person name="Studholme D.J."/>
            <person name="Panda P."/>
            <person name="Sanfuentes Von Stowasser E."/>
            <person name="Gonzalez M."/>
            <person name="Hill R."/>
            <person name="Sambles C."/>
            <person name="Grant M."/>
            <person name="Williams N.M."/>
            <person name="McDougal R.L."/>
        </authorList>
    </citation>
    <scope>NUCLEOTIDE SEQUENCE [LARGE SCALE GENOMIC DNA]</scope>
    <source>
        <strain evidence="3">Chile4</strain>
    </source>
</reference>
<gene>
    <name evidence="3" type="ORF">BBO99_00001872</name>
</gene>
<dbReference type="EMBL" id="MBDN02000028">
    <property type="protein sequence ID" value="RLN83765.1"/>
    <property type="molecule type" value="Genomic_DNA"/>
</dbReference>
<name>A0A421GYF2_9STRA</name>
<evidence type="ECO:0000313" key="3">
    <source>
        <dbReference type="EMBL" id="RLN83765.1"/>
    </source>
</evidence>
<feature type="coiled-coil region" evidence="1">
    <location>
        <begin position="39"/>
        <end position="105"/>
    </location>
</feature>